<evidence type="ECO:0000256" key="2">
    <source>
        <dbReference type="ARBA" id="ARBA00022771"/>
    </source>
</evidence>
<comment type="caution">
    <text evidence="5">The sequence shown here is derived from an EMBL/GenBank/DDBJ whole genome shotgun (WGS) entry which is preliminary data.</text>
</comment>
<dbReference type="EMBL" id="MUJZ01033939">
    <property type="protein sequence ID" value="OTF77183.1"/>
    <property type="molecule type" value="Genomic_DNA"/>
</dbReference>
<dbReference type="OrthoDB" id="6585261at2759"/>
<keyword evidence="1" id="KW-0479">Metal-binding</keyword>
<evidence type="ECO:0000259" key="4">
    <source>
        <dbReference type="Pfam" id="PF04500"/>
    </source>
</evidence>
<dbReference type="InterPro" id="IPR007588">
    <property type="entry name" value="Znf_FLYWCH"/>
</dbReference>
<keyword evidence="3" id="KW-0862">Zinc</keyword>
<keyword evidence="6" id="KW-1185">Reference proteome</keyword>
<dbReference type="Proteomes" id="UP000194236">
    <property type="component" value="Unassembled WGS sequence"/>
</dbReference>
<name>A0A1Y3BBC7_EURMA</name>
<dbReference type="GO" id="GO:0008270">
    <property type="term" value="F:zinc ion binding"/>
    <property type="evidence" value="ECO:0007669"/>
    <property type="project" value="UniProtKB-KW"/>
</dbReference>
<protein>
    <recommendedName>
        <fullName evidence="4">FLYWCH-type domain-containing protein</fullName>
    </recommendedName>
</protein>
<dbReference type="AlphaFoldDB" id="A0A1Y3BBC7"/>
<evidence type="ECO:0000313" key="6">
    <source>
        <dbReference type="Proteomes" id="UP000194236"/>
    </source>
</evidence>
<dbReference type="Pfam" id="PF04500">
    <property type="entry name" value="FLYWCH"/>
    <property type="match status" value="1"/>
</dbReference>
<evidence type="ECO:0000256" key="3">
    <source>
        <dbReference type="ARBA" id="ARBA00022833"/>
    </source>
</evidence>
<sequence>MEINSNEVGSDELCQILCLDNSQQSSNSINDQSNNQNDDDPMIIATNFNDNDDINSIRPSNEEFPTFFKIKSQKNKDMIVYNGYLYVVEKNCNETSYLKCAYKNDHNCKGRLIIRGDSFQEKNQHNHLVDVDLIGSRKLINEMKESAKTNPKSPTKCEQYKDPCRKEKIRHQSIILNF</sequence>
<evidence type="ECO:0000313" key="5">
    <source>
        <dbReference type="EMBL" id="OTF77183.1"/>
    </source>
</evidence>
<proteinExistence type="predicted"/>
<accession>A0A1Y3BBC7</accession>
<feature type="domain" description="FLYWCH-type" evidence="4">
    <location>
        <begin position="70"/>
        <end position="127"/>
    </location>
</feature>
<reference evidence="5 6" key="1">
    <citation type="submission" date="2017-03" db="EMBL/GenBank/DDBJ databases">
        <title>Genome Survey of Euroglyphus maynei.</title>
        <authorList>
            <person name="Arlian L.G."/>
            <person name="Morgan M.S."/>
            <person name="Rider S.D."/>
        </authorList>
    </citation>
    <scope>NUCLEOTIDE SEQUENCE [LARGE SCALE GENOMIC DNA]</scope>
    <source>
        <strain evidence="5">Arlian Lab</strain>
        <tissue evidence="5">Whole body</tissue>
    </source>
</reference>
<dbReference type="Gene3D" id="2.20.25.240">
    <property type="match status" value="1"/>
</dbReference>
<evidence type="ECO:0000256" key="1">
    <source>
        <dbReference type="ARBA" id="ARBA00022723"/>
    </source>
</evidence>
<organism evidence="5 6">
    <name type="scientific">Euroglyphus maynei</name>
    <name type="common">Mayne's house dust mite</name>
    <dbReference type="NCBI Taxonomy" id="6958"/>
    <lineage>
        <taxon>Eukaryota</taxon>
        <taxon>Metazoa</taxon>
        <taxon>Ecdysozoa</taxon>
        <taxon>Arthropoda</taxon>
        <taxon>Chelicerata</taxon>
        <taxon>Arachnida</taxon>
        <taxon>Acari</taxon>
        <taxon>Acariformes</taxon>
        <taxon>Sarcoptiformes</taxon>
        <taxon>Astigmata</taxon>
        <taxon>Psoroptidia</taxon>
        <taxon>Analgoidea</taxon>
        <taxon>Pyroglyphidae</taxon>
        <taxon>Pyroglyphinae</taxon>
        <taxon>Euroglyphus</taxon>
    </lineage>
</organism>
<keyword evidence="2" id="KW-0863">Zinc-finger</keyword>
<gene>
    <name evidence="5" type="ORF">BLA29_004754</name>
</gene>